<dbReference type="AlphaFoldDB" id="A0A0X3V9I4"/>
<gene>
    <name evidence="1" type="ORF">ADL15_04095</name>
</gene>
<dbReference type="SUPFAM" id="SSF52540">
    <property type="entry name" value="P-loop containing nucleoside triphosphate hydrolases"/>
    <property type="match status" value="1"/>
</dbReference>
<reference evidence="1 2" key="1">
    <citation type="submission" date="2015-10" db="EMBL/GenBank/DDBJ databases">
        <authorList>
            <person name="Gilbert D.G."/>
        </authorList>
    </citation>
    <scope>NUCLEOTIDE SEQUENCE [LARGE SCALE GENOMIC DNA]</scope>
    <source>
        <strain evidence="1 2">NRRL B-16712</strain>
    </source>
</reference>
<proteinExistence type="predicted"/>
<dbReference type="InterPro" id="IPR027417">
    <property type="entry name" value="P-loop_NTPase"/>
</dbReference>
<dbReference type="Proteomes" id="UP000053244">
    <property type="component" value="Unassembled WGS sequence"/>
</dbReference>
<sequence length="377" mass="41822">MRSARTDVGTLDDLHASAARLTGLDDFGVDDYREGLEVLLGSYRKEAVLTPVGSKVSRALVRAALVSRLLSEAAWKQFPEHAAVPVTRPVFVTGLPRTGTTALHRLLAADPAHQGLELWLTEAPQPRPPRESWAENPVYAVLQDGYQRHNAENPAFTGAHYTAADQVEECWRLLRQSMMSVSFECLAHIPGYAAWLAGRDWTDAYRRHRRNLQLIGLHDAERRWVLKNPSHLFALDALLAAYPDAVVIQTHRAPQTVIASVCSLNAQACAGWSTAFRGEVLGRAQLALWSRGLRRFTADRARHDPAHFIDVDYDDFVADPIGVVEVVYHRLGTPLTPMARSVMVSLQAERSGPAHHYDLADFGLTAMDVQTAFRDAI</sequence>
<protein>
    <submittedName>
        <fullName evidence="1">Sulfotransferase</fullName>
    </submittedName>
</protein>
<dbReference type="GO" id="GO:0016740">
    <property type="term" value="F:transferase activity"/>
    <property type="evidence" value="ECO:0007669"/>
    <property type="project" value="UniProtKB-KW"/>
</dbReference>
<dbReference type="EMBL" id="LLZH01000013">
    <property type="protein sequence ID" value="KUL41441.1"/>
    <property type="molecule type" value="Genomic_DNA"/>
</dbReference>
<dbReference type="InterPro" id="IPR052736">
    <property type="entry name" value="Stf3_sulfotransferase"/>
</dbReference>
<name>A0A0X3V9I4_9ACTN</name>
<keyword evidence="2" id="KW-1185">Reference proteome</keyword>
<dbReference type="Gene3D" id="3.40.50.300">
    <property type="entry name" value="P-loop containing nucleotide triphosphate hydrolases"/>
    <property type="match status" value="1"/>
</dbReference>
<dbReference type="OrthoDB" id="3337911at2"/>
<evidence type="ECO:0000313" key="2">
    <source>
        <dbReference type="Proteomes" id="UP000053244"/>
    </source>
</evidence>
<dbReference type="Pfam" id="PF13469">
    <property type="entry name" value="Sulfotransfer_3"/>
    <property type="match status" value="1"/>
</dbReference>
<dbReference type="RefSeq" id="WP_067685224.1">
    <property type="nucleotide sequence ID" value="NZ_LLZH01000013.1"/>
</dbReference>
<organism evidence="1 2">
    <name type="scientific">Actinoplanes awajinensis subsp. mycoplanecinus</name>
    <dbReference type="NCBI Taxonomy" id="135947"/>
    <lineage>
        <taxon>Bacteria</taxon>
        <taxon>Bacillati</taxon>
        <taxon>Actinomycetota</taxon>
        <taxon>Actinomycetes</taxon>
        <taxon>Micromonosporales</taxon>
        <taxon>Micromonosporaceae</taxon>
        <taxon>Actinoplanes</taxon>
    </lineage>
</organism>
<accession>A0A0X3V9I4</accession>
<keyword evidence="1" id="KW-0808">Transferase</keyword>
<dbReference type="PANTHER" id="PTHR36451:SF1">
    <property type="entry name" value="OMEGA-HYDROXY-BETA-DIHYDROMENAQUINONE-9 SULFOTRANSFERASE STF3"/>
    <property type="match status" value="1"/>
</dbReference>
<evidence type="ECO:0000313" key="1">
    <source>
        <dbReference type="EMBL" id="KUL41441.1"/>
    </source>
</evidence>
<dbReference type="PANTHER" id="PTHR36451">
    <property type="entry name" value="PAPS-DEPENDENT SULFOTRANSFERASE STF3"/>
    <property type="match status" value="1"/>
</dbReference>
<comment type="caution">
    <text evidence="1">The sequence shown here is derived from an EMBL/GenBank/DDBJ whole genome shotgun (WGS) entry which is preliminary data.</text>
</comment>